<dbReference type="SUPFAM" id="SSF53098">
    <property type="entry name" value="Ribonuclease H-like"/>
    <property type="match status" value="1"/>
</dbReference>
<dbReference type="PANTHER" id="PTHR37984">
    <property type="entry name" value="PROTEIN CBG26694"/>
    <property type="match status" value="1"/>
</dbReference>
<dbReference type="InterPro" id="IPR001584">
    <property type="entry name" value="Integrase_cat-core"/>
</dbReference>
<accession>A0AAV3YI71</accession>
<dbReference type="InterPro" id="IPR036397">
    <property type="entry name" value="RNaseH_sf"/>
</dbReference>
<dbReference type="EMBL" id="BLXT01001637">
    <property type="protein sequence ID" value="GFN86960.1"/>
    <property type="molecule type" value="Genomic_DNA"/>
</dbReference>
<organism evidence="2 3">
    <name type="scientific">Plakobranchus ocellatus</name>
    <dbReference type="NCBI Taxonomy" id="259542"/>
    <lineage>
        <taxon>Eukaryota</taxon>
        <taxon>Metazoa</taxon>
        <taxon>Spiralia</taxon>
        <taxon>Lophotrochozoa</taxon>
        <taxon>Mollusca</taxon>
        <taxon>Gastropoda</taxon>
        <taxon>Heterobranchia</taxon>
        <taxon>Euthyneura</taxon>
        <taxon>Panpulmonata</taxon>
        <taxon>Sacoglossa</taxon>
        <taxon>Placobranchoidea</taxon>
        <taxon>Plakobranchidae</taxon>
        <taxon>Plakobranchus</taxon>
    </lineage>
</organism>
<name>A0AAV3YI71_9GAST</name>
<dbReference type="InterPro" id="IPR050951">
    <property type="entry name" value="Retrovirus_Pol_polyprotein"/>
</dbReference>
<dbReference type="PROSITE" id="PS50994">
    <property type="entry name" value="INTEGRASE"/>
    <property type="match status" value="1"/>
</dbReference>
<evidence type="ECO:0000259" key="1">
    <source>
        <dbReference type="PROSITE" id="PS50994"/>
    </source>
</evidence>
<evidence type="ECO:0000313" key="3">
    <source>
        <dbReference type="Proteomes" id="UP000735302"/>
    </source>
</evidence>
<comment type="caution">
    <text evidence="2">The sequence shown here is derived from an EMBL/GenBank/DDBJ whole genome shotgun (WGS) entry which is preliminary data.</text>
</comment>
<keyword evidence="3" id="KW-1185">Reference proteome</keyword>
<dbReference type="Proteomes" id="UP000735302">
    <property type="component" value="Unassembled WGS sequence"/>
</dbReference>
<dbReference type="InterPro" id="IPR012337">
    <property type="entry name" value="RNaseH-like_sf"/>
</dbReference>
<dbReference type="PANTHER" id="PTHR37984:SF5">
    <property type="entry name" value="PROTEIN NYNRIN-LIKE"/>
    <property type="match status" value="1"/>
</dbReference>
<dbReference type="GO" id="GO:0003676">
    <property type="term" value="F:nucleic acid binding"/>
    <property type="evidence" value="ECO:0007669"/>
    <property type="project" value="InterPro"/>
</dbReference>
<proteinExistence type="predicted"/>
<reference evidence="2 3" key="1">
    <citation type="journal article" date="2021" name="Elife">
        <title>Chloroplast acquisition without the gene transfer in kleptoplastic sea slugs, Plakobranchus ocellatus.</title>
        <authorList>
            <person name="Maeda T."/>
            <person name="Takahashi S."/>
            <person name="Yoshida T."/>
            <person name="Shimamura S."/>
            <person name="Takaki Y."/>
            <person name="Nagai Y."/>
            <person name="Toyoda A."/>
            <person name="Suzuki Y."/>
            <person name="Arimoto A."/>
            <person name="Ishii H."/>
            <person name="Satoh N."/>
            <person name="Nishiyama T."/>
            <person name="Hasebe M."/>
            <person name="Maruyama T."/>
            <person name="Minagawa J."/>
            <person name="Obokata J."/>
            <person name="Shigenobu S."/>
        </authorList>
    </citation>
    <scope>NUCLEOTIDE SEQUENCE [LARGE SCALE GENOMIC DNA]</scope>
</reference>
<sequence>MLREKVWFKNMHTAVEQAVKNCFACQVATPTTTREPLKMSDLPQEPWSKLSADFGHLPDGTYLLVVTDEYSRYVIVNRIKSTSARAVIPRFDKIFAEFGIPNGPPFNGIDFKTYVEQMGIKHRRSHLVGPKPMQKLNDS</sequence>
<evidence type="ECO:0000313" key="2">
    <source>
        <dbReference type="EMBL" id="GFN86960.1"/>
    </source>
</evidence>
<dbReference type="GO" id="GO:0015074">
    <property type="term" value="P:DNA integration"/>
    <property type="evidence" value="ECO:0007669"/>
    <property type="project" value="InterPro"/>
</dbReference>
<protein>
    <submittedName>
        <fullName evidence="2">Transposon tf2-11 polyprotein</fullName>
    </submittedName>
</protein>
<dbReference type="AlphaFoldDB" id="A0AAV3YI71"/>
<gene>
    <name evidence="2" type="ORF">PoB_001346600</name>
</gene>
<feature type="domain" description="Integrase catalytic" evidence="1">
    <location>
        <begin position="42"/>
        <end position="139"/>
    </location>
</feature>
<dbReference type="Gene3D" id="3.30.420.10">
    <property type="entry name" value="Ribonuclease H-like superfamily/Ribonuclease H"/>
    <property type="match status" value="1"/>
</dbReference>